<evidence type="ECO:0000259" key="2">
    <source>
        <dbReference type="Pfam" id="PF00857"/>
    </source>
</evidence>
<sequence>MITLHGKTVRQTLEEVLVPESIALVAIDIQNDFFEAEGVFAQAGRDMSLAQAHLPNMRRFIAEWQSMDLLTVFVRQITLPDGRGDSPAWLRLKVRDGKSPSYTLEGSWGARFCDGIEPREKDPIIEKLRPDAFLGTSLDMILKANGIDSVVLIGANTEGCVESSVRSCAHHDYYTVVAEDAVASSNVQFHAASLVFMKNRFLVAPSTRILDTLKANLEQ</sequence>
<keyword evidence="1 3" id="KW-0378">Hydrolase</keyword>
<keyword evidence="4" id="KW-1185">Reference proteome</keyword>
<protein>
    <submittedName>
        <fullName evidence="3">Cysteine hydrolase</fullName>
    </submittedName>
</protein>
<dbReference type="Proteomes" id="UP000486760">
    <property type="component" value="Unassembled WGS sequence"/>
</dbReference>
<proteinExistence type="predicted"/>
<dbReference type="InterPro" id="IPR000868">
    <property type="entry name" value="Isochorismatase-like_dom"/>
</dbReference>
<evidence type="ECO:0000313" key="4">
    <source>
        <dbReference type="Proteomes" id="UP000486760"/>
    </source>
</evidence>
<dbReference type="InterPro" id="IPR036380">
    <property type="entry name" value="Isochorismatase-like_sf"/>
</dbReference>
<organism evidence="3 4">
    <name type="scientific">Billgrantia pellis</name>
    <dbReference type="NCBI Taxonomy" id="2606936"/>
    <lineage>
        <taxon>Bacteria</taxon>
        <taxon>Pseudomonadati</taxon>
        <taxon>Pseudomonadota</taxon>
        <taxon>Gammaproteobacteria</taxon>
        <taxon>Oceanospirillales</taxon>
        <taxon>Halomonadaceae</taxon>
        <taxon>Billgrantia</taxon>
    </lineage>
</organism>
<comment type="caution">
    <text evidence="3">The sequence shown here is derived from an EMBL/GenBank/DDBJ whole genome shotgun (WGS) entry which is preliminary data.</text>
</comment>
<accession>A0A7V7KH19</accession>
<evidence type="ECO:0000256" key="1">
    <source>
        <dbReference type="ARBA" id="ARBA00022801"/>
    </source>
</evidence>
<dbReference type="SUPFAM" id="SSF52499">
    <property type="entry name" value="Isochorismatase-like hydrolases"/>
    <property type="match status" value="1"/>
</dbReference>
<dbReference type="EMBL" id="VTPY01000003">
    <property type="protein sequence ID" value="KAA0012922.1"/>
    <property type="molecule type" value="Genomic_DNA"/>
</dbReference>
<dbReference type="PANTHER" id="PTHR43540">
    <property type="entry name" value="PEROXYUREIDOACRYLATE/UREIDOACRYLATE AMIDOHYDROLASE-RELATED"/>
    <property type="match status" value="1"/>
</dbReference>
<dbReference type="AlphaFoldDB" id="A0A7V7KH19"/>
<dbReference type="Pfam" id="PF00857">
    <property type="entry name" value="Isochorismatase"/>
    <property type="match status" value="1"/>
</dbReference>
<dbReference type="Gene3D" id="3.40.50.850">
    <property type="entry name" value="Isochorismatase-like"/>
    <property type="match status" value="1"/>
</dbReference>
<evidence type="ECO:0000313" key="3">
    <source>
        <dbReference type="EMBL" id="KAA0012922.1"/>
    </source>
</evidence>
<gene>
    <name evidence="3" type="ORF">F0A17_08305</name>
</gene>
<reference evidence="3 4" key="1">
    <citation type="submission" date="2019-08" db="EMBL/GenBank/DDBJ databases">
        <title>Bioinformatics analysis of the strain L3 and L5.</title>
        <authorList>
            <person name="Li X."/>
        </authorList>
    </citation>
    <scope>NUCLEOTIDE SEQUENCE [LARGE SCALE GENOMIC DNA]</scope>
    <source>
        <strain evidence="3 4">L5</strain>
    </source>
</reference>
<dbReference type="PANTHER" id="PTHR43540:SF6">
    <property type="entry name" value="ISOCHORISMATASE-LIKE DOMAIN-CONTAINING PROTEIN"/>
    <property type="match status" value="1"/>
</dbReference>
<dbReference type="InterPro" id="IPR050272">
    <property type="entry name" value="Isochorismatase-like_hydrls"/>
</dbReference>
<feature type="domain" description="Isochorismatase-like" evidence="2">
    <location>
        <begin position="23"/>
        <end position="203"/>
    </location>
</feature>
<dbReference type="RefSeq" id="WP_149327876.1">
    <property type="nucleotide sequence ID" value="NZ_VTPY01000003.1"/>
</dbReference>
<dbReference type="GO" id="GO:0016787">
    <property type="term" value="F:hydrolase activity"/>
    <property type="evidence" value="ECO:0007669"/>
    <property type="project" value="UniProtKB-KW"/>
</dbReference>
<name>A0A7V7KH19_9GAMM</name>
<dbReference type="CDD" id="cd00431">
    <property type="entry name" value="cysteine_hydrolases"/>
    <property type="match status" value="1"/>
</dbReference>